<keyword evidence="4" id="KW-0964">Secreted</keyword>
<evidence type="ECO:0000256" key="1">
    <source>
        <dbReference type="ARBA" id="ARBA00005709"/>
    </source>
</evidence>
<keyword evidence="7" id="KW-0966">Cell projection</keyword>
<dbReference type="EMBL" id="WBOT01000003">
    <property type="protein sequence ID" value="KAB2332672.1"/>
    <property type="molecule type" value="Genomic_DNA"/>
</dbReference>
<name>A0A7V7UV25_9BACI</name>
<keyword evidence="7" id="KW-0969">Cilium</keyword>
<keyword evidence="3 4" id="KW-0975">Bacterial flagellum</keyword>
<dbReference type="GO" id="GO:0005576">
    <property type="term" value="C:extracellular region"/>
    <property type="evidence" value="ECO:0007669"/>
    <property type="project" value="UniProtKB-SubCell"/>
</dbReference>
<dbReference type="AlphaFoldDB" id="A0A7V7UV25"/>
<comment type="subcellular location">
    <subcellularLocation>
        <location evidence="4">Secreted</location>
    </subcellularLocation>
    <subcellularLocation>
        <location evidence="4">Bacterial flagellum</location>
    </subcellularLocation>
</comment>
<protein>
    <recommendedName>
        <fullName evidence="2 4">Flagellin</fullName>
    </recommendedName>
</protein>
<dbReference type="InterPro" id="IPR001029">
    <property type="entry name" value="Flagellin_N"/>
</dbReference>
<dbReference type="OrthoDB" id="9796789at2"/>
<dbReference type="PANTHER" id="PTHR42792:SF2">
    <property type="entry name" value="FLAGELLIN"/>
    <property type="match status" value="1"/>
</dbReference>
<dbReference type="Pfam" id="PF00700">
    <property type="entry name" value="Flagellin_C"/>
    <property type="match status" value="1"/>
</dbReference>
<proteinExistence type="inferred from homology"/>
<dbReference type="PANTHER" id="PTHR42792">
    <property type="entry name" value="FLAGELLIN"/>
    <property type="match status" value="1"/>
</dbReference>
<feature type="domain" description="Flagellin C-terminal" evidence="6">
    <location>
        <begin position="473"/>
        <end position="557"/>
    </location>
</feature>
<accession>A0A7V7UV25</accession>
<comment type="caution">
    <text evidence="7">The sequence shown here is derived from an EMBL/GenBank/DDBJ whole genome shotgun (WGS) entry which is preliminary data.</text>
</comment>
<comment type="function">
    <text evidence="4">Flagellin is the subunit protein which polymerizes to form the filaments of bacterial flagella.</text>
</comment>
<organism evidence="7 8">
    <name type="scientific">Bacillus mesophilum</name>
    <dbReference type="NCBI Taxonomy" id="1071718"/>
    <lineage>
        <taxon>Bacteria</taxon>
        <taxon>Bacillati</taxon>
        <taxon>Bacillota</taxon>
        <taxon>Bacilli</taxon>
        <taxon>Bacillales</taxon>
        <taxon>Bacillaceae</taxon>
        <taxon>Bacillus</taxon>
    </lineage>
</organism>
<dbReference type="InterPro" id="IPR046358">
    <property type="entry name" value="Flagellin_C"/>
</dbReference>
<dbReference type="Proteomes" id="UP000441354">
    <property type="component" value="Unassembled WGS sequence"/>
</dbReference>
<gene>
    <name evidence="7" type="ORF">F7732_11315</name>
</gene>
<dbReference type="GO" id="GO:0005198">
    <property type="term" value="F:structural molecule activity"/>
    <property type="evidence" value="ECO:0007669"/>
    <property type="project" value="UniProtKB-UniRule"/>
</dbReference>
<evidence type="ECO:0000259" key="6">
    <source>
        <dbReference type="Pfam" id="PF00700"/>
    </source>
</evidence>
<evidence type="ECO:0000259" key="5">
    <source>
        <dbReference type="Pfam" id="PF00669"/>
    </source>
</evidence>
<dbReference type="GO" id="GO:0009288">
    <property type="term" value="C:bacterial-type flagellum"/>
    <property type="evidence" value="ECO:0007669"/>
    <property type="project" value="UniProtKB-SubCell"/>
</dbReference>
<evidence type="ECO:0000256" key="3">
    <source>
        <dbReference type="ARBA" id="ARBA00023143"/>
    </source>
</evidence>
<sequence length="558" mass="58202">MIINNNISALNTYRQMGANQGANAKSMEKLSSGLRINRAGDDAAGLAISEKMRAQVRGLDQASRNSQDGISMIQTAEGALQETHNILQRMRELATQAGNDTNVEVDREEIQKEMNQLTSEINRIGNTTEFNTQKILNGGMDTTGGEKITEATSAEITTTGTFSDAGATAGTIKVDGRTFDLANMTAIETGDDEDDAISKLKDLTSGGVKLSELVDIENDGGQIKITAKSEGSTSTIEIGATTTIGGLALDAGEVKGDPTTIEKVGMQGADALSGDLAELTSSNNTISVKIGTDDFADVDVKQIDVKLEEGKAYDLDTDKGRAELIKDINAGLQKAGLDGQLTASLSKDNELQLISQTGKDFAVDTTSSFLAALDTASGGNAGDLSGGIENVEQVVGAGAQGSGFNAKFQIGANQGQSINLNINDMRAAALGITGNAGQQGFTATNSVTNGTNDVKAEAALDVSTHENASAAITTINDAIEKVSAERSSLGAIQNRLEHTISNLGNASENLSAAESRIRDVDMAKEVMEMTRTNILSQASQAMLAQANQKPQSVLQLLG</sequence>
<dbReference type="Pfam" id="PF00669">
    <property type="entry name" value="Flagellin_N"/>
    <property type="match status" value="1"/>
</dbReference>
<keyword evidence="7" id="KW-0282">Flagellum</keyword>
<reference evidence="7 8" key="1">
    <citation type="journal article" date="2014" name="Arch. Microbiol.">
        <title>Bacillus mesophilum sp. nov., strain IITR-54T, a novel 4-chlorobiphenyl dechlorinating bacterium.</title>
        <authorList>
            <person name="Manickam N."/>
            <person name="Singh N.K."/>
            <person name="Bajaj A."/>
            <person name="Kumar R.M."/>
            <person name="Kaur G."/>
            <person name="Kaur N."/>
            <person name="Bala M."/>
            <person name="Kumar A."/>
            <person name="Mayilraj S."/>
        </authorList>
    </citation>
    <scope>NUCLEOTIDE SEQUENCE [LARGE SCALE GENOMIC DNA]</scope>
    <source>
        <strain evidence="7 8">IITR-54</strain>
    </source>
</reference>
<comment type="similarity">
    <text evidence="1 4">Belongs to the bacterial flagellin family.</text>
</comment>
<dbReference type="PRINTS" id="PR00207">
    <property type="entry name" value="FLAGELLIN"/>
</dbReference>
<dbReference type="SUPFAM" id="SSF64518">
    <property type="entry name" value="Phase 1 flagellin"/>
    <property type="match status" value="1"/>
</dbReference>
<dbReference type="Gene3D" id="1.20.1330.10">
    <property type="entry name" value="f41 fragment of flagellin, N-terminal domain"/>
    <property type="match status" value="2"/>
</dbReference>
<keyword evidence="8" id="KW-1185">Reference proteome</keyword>
<evidence type="ECO:0000313" key="8">
    <source>
        <dbReference type="Proteomes" id="UP000441354"/>
    </source>
</evidence>
<evidence type="ECO:0000256" key="4">
    <source>
        <dbReference type="RuleBase" id="RU362073"/>
    </source>
</evidence>
<dbReference type="InterPro" id="IPR001492">
    <property type="entry name" value="Flagellin"/>
</dbReference>
<evidence type="ECO:0000313" key="7">
    <source>
        <dbReference type="EMBL" id="KAB2332672.1"/>
    </source>
</evidence>
<feature type="domain" description="Flagellin N-terminal" evidence="5">
    <location>
        <begin position="3"/>
        <end position="138"/>
    </location>
</feature>
<evidence type="ECO:0000256" key="2">
    <source>
        <dbReference type="ARBA" id="ARBA00020110"/>
    </source>
</evidence>